<gene>
    <name evidence="1" type="ORF">SPPG_09246</name>
</gene>
<evidence type="ECO:0000313" key="1">
    <source>
        <dbReference type="EMBL" id="KNC99677.1"/>
    </source>
</evidence>
<sequence length="139" mass="15741">MPDLATKEGPCMSNLPAEVIALIIRSINDIASADRLRIAFANVLPETSSTISHEIAVFEAQNTFRELAMHPHECSSTYITRIDRRTICLPHGIRLCYLDRLGYLLAGRSKSQCEILKYIHSWKLITQALEEGQKVGWTW</sequence>
<dbReference type="AlphaFoldDB" id="A0A0L0HF03"/>
<accession>A0A0L0HF03</accession>
<dbReference type="InParanoid" id="A0A0L0HF03"/>
<dbReference type="EMBL" id="KQ257457">
    <property type="protein sequence ID" value="KNC99677.1"/>
    <property type="molecule type" value="Genomic_DNA"/>
</dbReference>
<organism evidence="1 2">
    <name type="scientific">Spizellomyces punctatus (strain DAOM BR117)</name>
    <dbReference type="NCBI Taxonomy" id="645134"/>
    <lineage>
        <taxon>Eukaryota</taxon>
        <taxon>Fungi</taxon>
        <taxon>Fungi incertae sedis</taxon>
        <taxon>Chytridiomycota</taxon>
        <taxon>Chytridiomycota incertae sedis</taxon>
        <taxon>Chytridiomycetes</taxon>
        <taxon>Spizellomycetales</taxon>
        <taxon>Spizellomycetaceae</taxon>
        <taxon>Spizellomyces</taxon>
    </lineage>
</organism>
<dbReference type="VEuPathDB" id="FungiDB:SPPG_09246"/>
<reference evidence="1 2" key="1">
    <citation type="submission" date="2009-08" db="EMBL/GenBank/DDBJ databases">
        <title>The Genome Sequence of Spizellomyces punctatus strain DAOM BR117.</title>
        <authorList>
            <consortium name="The Broad Institute Genome Sequencing Platform"/>
            <person name="Russ C."/>
            <person name="Cuomo C."/>
            <person name="Shea T."/>
            <person name="Young S.K."/>
            <person name="Zeng Q."/>
            <person name="Koehrsen M."/>
            <person name="Haas B."/>
            <person name="Borodovsky M."/>
            <person name="Guigo R."/>
            <person name="Alvarado L."/>
            <person name="Berlin A."/>
            <person name="Bochicchio J."/>
            <person name="Borenstein D."/>
            <person name="Chapman S."/>
            <person name="Chen Z."/>
            <person name="Engels R."/>
            <person name="Freedman E."/>
            <person name="Gellesch M."/>
            <person name="Goldberg J."/>
            <person name="Griggs A."/>
            <person name="Gujja S."/>
            <person name="Heiman D."/>
            <person name="Hepburn T."/>
            <person name="Howarth C."/>
            <person name="Jen D."/>
            <person name="Larson L."/>
            <person name="Lewis B."/>
            <person name="Mehta T."/>
            <person name="Park D."/>
            <person name="Pearson M."/>
            <person name="Roberts A."/>
            <person name="Saif S."/>
            <person name="Shenoy N."/>
            <person name="Sisk P."/>
            <person name="Stolte C."/>
            <person name="Sykes S."/>
            <person name="Thomson T."/>
            <person name="Walk T."/>
            <person name="White J."/>
            <person name="Yandava C."/>
            <person name="Burger G."/>
            <person name="Gray M.W."/>
            <person name="Holland P.W.H."/>
            <person name="King N."/>
            <person name="Lang F.B.F."/>
            <person name="Roger A.J."/>
            <person name="Ruiz-Trillo I."/>
            <person name="Lander E."/>
            <person name="Nusbaum C."/>
        </authorList>
    </citation>
    <scope>NUCLEOTIDE SEQUENCE [LARGE SCALE GENOMIC DNA]</scope>
    <source>
        <strain evidence="1 2">DAOM BR117</strain>
    </source>
</reference>
<dbReference type="GeneID" id="27692371"/>
<evidence type="ECO:0000313" key="2">
    <source>
        <dbReference type="Proteomes" id="UP000053201"/>
    </source>
</evidence>
<name>A0A0L0HF03_SPIPD</name>
<protein>
    <submittedName>
        <fullName evidence="1">Uncharacterized protein</fullName>
    </submittedName>
</protein>
<dbReference type="OrthoDB" id="10281277at2759"/>
<proteinExistence type="predicted"/>
<dbReference type="Proteomes" id="UP000053201">
    <property type="component" value="Unassembled WGS sequence"/>
</dbReference>
<keyword evidence="2" id="KW-1185">Reference proteome</keyword>
<dbReference type="RefSeq" id="XP_016607717.1">
    <property type="nucleotide sequence ID" value="XM_016757403.1"/>
</dbReference>